<dbReference type="GO" id="GO:0055085">
    <property type="term" value="P:transmembrane transport"/>
    <property type="evidence" value="ECO:0007669"/>
    <property type="project" value="InterPro"/>
</dbReference>
<keyword evidence="4 6" id="KW-1133">Transmembrane helix</keyword>
<evidence type="ECO:0000256" key="6">
    <source>
        <dbReference type="SAM" id="Phobius"/>
    </source>
</evidence>
<keyword evidence="5 6" id="KW-0472">Membrane</keyword>
<reference evidence="7 8" key="2">
    <citation type="journal article" date="2014" name="FEMS Microbiol. Lett.">
        <title>Draft genomic DNA sequence of the facultatively methylotrophic bacterium Acidomonas methanolica type strain MB58.</title>
        <authorList>
            <person name="Higashiura N."/>
            <person name="Hadano H."/>
            <person name="Hirakawa H."/>
            <person name="Matsutani M."/>
            <person name="Takabe S."/>
            <person name="Matsushita K."/>
            <person name="Azuma Y."/>
        </authorList>
    </citation>
    <scope>NUCLEOTIDE SEQUENCE [LARGE SCALE GENOMIC DNA]</scope>
    <source>
        <strain evidence="7 8">MB58</strain>
    </source>
</reference>
<dbReference type="InterPro" id="IPR005495">
    <property type="entry name" value="LptG/LptF_permease"/>
</dbReference>
<feature type="transmembrane region" description="Helical" evidence="6">
    <location>
        <begin position="73"/>
        <end position="94"/>
    </location>
</feature>
<feature type="transmembrane region" description="Helical" evidence="6">
    <location>
        <begin position="115"/>
        <end position="135"/>
    </location>
</feature>
<feature type="transmembrane region" description="Helical" evidence="6">
    <location>
        <begin position="280"/>
        <end position="302"/>
    </location>
</feature>
<dbReference type="Proteomes" id="UP000019760">
    <property type="component" value="Unassembled WGS sequence"/>
</dbReference>
<name>A0A023D9D7_ACIMT</name>
<accession>A0A023D9D7</accession>
<proteinExistence type="predicted"/>
<evidence type="ECO:0000256" key="3">
    <source>
        <dbReference type="ARBA" id="ARBA00022692"/>
    </source>
</evidence>
<comment type="caution">
    <text evidence="7">The sequence shown here is derived from an EMBL/GenBank/DDBJ whole genome shotgun (WGS) entry which is preliminary data.</text>
</comment>
<dbReference type="EMBL" id="BAND01000288">
    <property type="protein sequence ID" value="GAJ30762.1"/>
    <property type="molecule type" value="Genomic_DNA"/>
</dbReference>
<sequence length="367" mass="39977">MARRTDSLRDALRPDLATFYIQKATLRGFGTVAAALTALFTLLDFVGELAHVGKGHYGVRDALAYVLLLSPQRLIEVSPIAMMFGCLLALGAMARHEELTAFFATGLSEFRILRAVILLVPAVSALLLVLSQFVVPSAEFRAQQLHAAATEEADVEDGVWTVENGVFLHVGVLADGRRPEDIDIYRFGGTDALQRYIHAAHASVRPDGDWLLEDVTVKDIHDGLFRTSHPASLRWRPIASLRELRLLGRPRATVSATALLSYIREREAQGHPDPLYVSEFWSRAALPFSMIGLVMFAAPLLFGPARARGIGARMGGGVLIAITYSLFQQIALRLGLLAGIPSVVTSLAPPLALILLGVYLIILTRQP</sequence>
<dbReference type="GO" id="GO:0015920">
    <property type="term" value="P:lipopolysaccharide transport"/>
    <property type="evidence" value="ECO:0007669"/>
    <property type="project" value="TreeGrafter"/>
</dbReference>
<evidence type="ECO:0000256" key="2">
    <source>
        <dbReference type="ARBA" id="ARBA00022475"/>
    </source>
</evidence>
<reference evidence="8" key="1">
    <citation type="journal article" date="2014" name="FEMS Microbiol. Lett.">
        <title>Draft Genomic DNA Sequence of the Facultatively Methylotrophic Bacterium Acidomonas methanolica type strain MB58.</title>
        <authorList>
            <person name="Higashiura N."/>
            <person name="Hadano H."/>
            <person name="Hirakawa H."/>
            <person name="Matsutani M."/>
            <person name="Takabe S."/>
            <person name="Matsushita K."/>
            <person name="Azuma Y."/>
        </authorList>
    </citation>
    <scope>NUCLEOTIDE SEQUENCE [LARGE SCALE GENOMIC DNA]</scope>
    <source>
        <strain evidence="8">MB58</strain>
    </source>
</reference>
<dbReference type="Pfam" id="PF03739">
    <property type="entry name" value="LptF_LptG"/>
    <property type="match status" value="1"/>
</dbReference>
<organism evidence="7 8">
    <name type="scientific">Acidomonas methanolica NBRC 104435</name>
    <dbReference type="NCBI Taxonomy" id="1231351"/>
    <lineage>
        <taxon>Bacteria</taxon>
        <taxon>Pseudomonadati</taxon>
        <taxon>Pseudomonadota</taxon>
        <taxon>Alphaproteobacteria</taxon>
        <taxon>Acetobacterales</taxon>
        <taxon>Acetobacteraceae</taxon>
        <taxon>Acidomonas</taxon>
    </lineage>
</organism>
<feature type="transmembrane region" description="Helical" evidence="6">
    <location>
        <begin position="338"/>
        <end position="362"/>
    </location>
</feature>
<dbReference type="PANTHER" id="PTHR33529:SF2">
    <property type="entry name" value="LIPOPOLYSACCHARIDE EXPORT SYSTEM PERMEASE PROTEIN LPTG"/>
    <property type="match status" value="1"/>
</dbReference>
<feature type="transmembrane region" description="Helical" evidence="6">
    <location>
        <begin position="314"/>
        <end position="332"/>
    </location>
</feature>
<evidence type="ECO:0000256" key="5">
    <source>
        <dbReference type="ARBA" id="ARBA00023136"/>
    </source>
</evidence>
<dbReference type="OrthoDB" id="9776227at2"/>
<dbReference type="PANTHER" id="PTHR33529">
    <property type="entry name" value="SLR0882 PROTEIN-RELATED"/>
    <property type="match status" value="1"/>
</dbReference>
<dbReference type="RefSeq" id="WP_042062477.1">
    <property type="nucleotide sequence ID" value="NZ_BAND01000288.1"/>
</dbReference>
<keyword evidence="8" id="KW-1185">Reference proteome</keyword>
<evidence type="ECO:0000256" key="4">
    <source>
        <dbReference type="ARBA" id="ARBA00022989"/>
    </source>
</evidence>
<keyword evidence="3 6" id="KW-0812">Transmembrane</keyword>
<dbReference type="GO" id="GO:0043190">
    <property type="term" value="C:ATP-binding cassette (ABC) transporter complex"/>
    <property type="evidence" value="ECO:0007669"/>
    <property type="project" value="InterPro"/>
</dbReference>
<comment type="subcellular location">
    <subcellularLocation>
        <location evidence="1">Cell membrane</location>
        <topology evidence="1">Multi-pass membrane protein</topology>
    </subcellularLocation>
</comment>
<feature type="transmembrane region" description="Helical" evidence="6">
    <location>
        <begin position="29"/>
        <end position="53"/>
    </location>
</feature>
<evidence type="ECO:0000313" key="8">
    <source>
        <dbReference type="Proteomes" id="UP000019760"/>
    </source>
</evidence>
<dbReference type="InterPro" id="IPR030923">
    <property type="entry name" value="LptG"/>
</dbReference>
<protein>
    <submittedName>
        <fullName evidence="7">Lipopolysaccharide export system permease protein LptG</fullName>
    </submittedName>
</protein>
<dbReference type="AlphaFoldDB" id="A0A023D9D7"/>
<evidence type="ECO:0000256" key="1">
    <source>
        <dbReference type="ARBA" id="ARBA00004651"/>
    </source>
</evidence>
<gene>
    <name evidence="7" type="ORF">Amme_328_001</name>
</gene>
<evidence type="ECO:0000313" key="7">
    <source>
        <dbReference type="EMBL" id="GAJ30762.1"/>
    </source>
</evidence>
<dbReference type="NCBIfam" id="TIGR04408">
    <property type="entry name" value="LptG_lptG"/>
    <property type="match status" value="1"/>
</dbReference>
<keyword evidence="2" id="KW-1003">Cell membrane</keyword>